<reference evidence="4" key="1">
    <citation type="submission" date="2020-01" db="EMBL/GenBank/DDBJ databases">
        <authorList>
            <person name="Mishra B."/>
        </authorList>
    </citation>
    <scope>NUCLEOTIDE SEQUENCE [LARGE SCALE GENOMIC DNA]</scope>
</reference>
<dbReference type="PANTHER" id="PTHR47274:SF7">
    <property type="entry name" value="(RAPE) HYPOTHETICAL PROTEIN"/>
    <property type="match status" value="1"/>
</dbReference>
<dbReference type="Pfam" id="PF00651">
    <property type="entry name" value="BTB"/>
    <property type="match status" value="1"/>
</dbReference>
<dbReference type="UniPathway" id="UPA00143"/>
<evidence type="ECO:0000256" key="2">
    <source>
        <dbReference type="ARBA" id="ARBA00004906"/>
    </source>
</evidence>
<accession>A0A6D2KM53</accession>
<dbReference type="SMART" id="SM00225">
    <property type="entry name" value="BTB"/>
    <property type="match status" value="1"/>
</dbReference>
<dbReference type="InterPro" id="IPR044784">
    <property type="entry name" value="At1g01640-like"/>
</dbReference>
<evidence type="ECO:0000313" key="4">
    <source>
        <dbReference type="EMBL" id="CAA7054368.1"/>
    </source>
</evidence>
<proteinExistence type="predicted"/>
<keyword evidence="5" id="KW-1185">Reference proteome</keyword>
<dbReference type="Gene3D" id="3.30.710.10">
    <property type="entry name" value="Potassium Channel Kv1.1, Chain A"/>
    <property type="match status" value="1"/>
</dbReference>
<sequence length="191" mass="21332">METSENKELFLGGPLKVLKEQQADVRLKSLSSERDVAAHKLILSARSEVFKKFLQPDICKATSTLETITISELTHEGLLAFVDFIYSDGSKLNELAKSHVMSIYRVAEKYKIPHLGDLCRNEIISSLNSWNALKFLEFAQVPYDYALSNAALAAIKNNKVTISNSAEFKDFVVNHPNLTVEIVKAISAKDK</sequence>
<dbReference type="GO" id="GO:0016567">
    <property type="term" value="P:protein ubiquitination"/>
    <property type="evidence" value="ECO:0007669"/>
    <property type="project" value="UniProtKB-UniPathway"/>
</dbReference>
<organism evidence="4 5">
    <name type="scientific">Microthlaspi erraticum</name>
    <dbReference type="NCBI Taxonomy" id="1685480"/>
    <lineage>
        <taxon>Eukaryota</taxon>
        <taxon>Viridiplantae</taxon>
        <taxon>Streptophyta</taxon>
        <taxon>Embryophyta</taxon>
        <taxon>Tracheophyta</taxon>
        <taxon>Spermatophyta</taxon>
        <taxon>Magnoliopsida</taxon>
        <taxon>eudicotyledons</taxon>
        <taxon>Gunneridae</taxon>
        <taxon>Pentapetalae</taxon>
        <taxon>rosids</taxon>
        <taxon>malvids</taxon>
        <taxon>Brassicales</taxon>
        <taxon>Brassicaceae</taxon>
        <taxon>Coluteocarpeae</taxon>
        <taxon>Microthlaspi</taxon>
    </lineage>
</organism>
<feature type="domain" description="BTB" evidence="3">
    <location>
        <begin position="23"/>
        <end position="94"/>
    </location>
</feature>
<dbReference type="InterPro" id="IPR011333">
    <property type="entry name" value="SKP1/BTB/POZ_sf"/>
</dbReference>
<dbReference type="InterPro" id="IPR000210">
    <property type="entry name" value="BTB/POZ_dom"/>
</dbReference>
<dbReference type="OrthoDB" id="6359816at2759"/>
<dbReference type="EMBL" id="CACVBM020001573">
    <property type="protein sequence ID" value="CAA7054368.1"/>
    <property type="molecule type" value="Genomic_DNA"/>
</dbReference>
<dbReference type="Gene3D" id="1.25.40.420">
    <property type="match status" value="1"/>
</dbReference>
<comment type="function">
    <text evidence="1">May act as a substrate-specific adapter of an E3 ubiquitin-protein ligase complex (CUL3-RBX1-BTB) which mediates the ubiquitination and subsequent proteasomal degradation of target proteins.</text>
</comment>
<gene>
    <name evidence="4" type="ORF">MERR_LOCUS41604</name>
</gene>
<evidence type="ECO:0000259" key="3">
    <source>
        <dbReference type="PROSITE" id="PS50097"/>
    </source>
</evidence>
<comment type="caution">
    <text evidence="4">The sequence shown here is derived from an EMBL/GenBank/DDBJ whole genome shotgun (WGS) entry which is preliminary data.</text>
</comment>
<dbReference type="PANTHER" id="PTHR47274">
    <property type="entry name" value="BTB/POZ DOMAIN CONTAINING PROTEIN, EXPRESSED-RELATED"/>
    <property type="match status" value="1"/>
</dbReference>
<evidence type="ECO:0000256" key="1">
    <source>
        <dbReference type="ARBA" id="ARBA00002668"/>
    </source>
</evidence>
<dbReference type="Proteomes" id="UP000467841">
    <property type="component" value="Unassembled WGS sequence"/>
</dbReference>
<name>A0A6D2KM53_9BRAS</name>
<dbReference type="AlphaFoldDB" id="A0A6D2KM53"/>
<dbReference type="SUPFAM" id="SSF54695">
    <property type="entry name" value="POZ domain"/>
    <property type="match status" value="1"/>
</dbReference>
<protein>
    <recommendedName>
        <fullName evidence="3">BTB domain-containing protein</fullName>
    </recommendedName>
</protein>
<comment type="pathway">
    <text evidence="2">Protein modification; protein ubiquitination.</text>
</comment>
<evidence type="ECO:0000313" key="5">
    <source>
        <dbReference type="Proteomes" id="UP000467841"/>
    </source>
</evidence>
<dbReference type="PROSITE" id="PS50097">
    <property type="entry name" value="BTB"/>
    <property type="match status" value="1"/>
</dbReference>
<dbReference type="CDD" id="cd18186">
    <property type="entry name" value="BTB_POZ_ZBTB_KLHL-like"/>
    <property type="match status" value="1"/>
</dbReference>